<keyword evidence="2" id="KW-1185">Reference proteome</keyword>
<dbReference type="Gene3D" id="3.40.50.300">
    <property type="entry name" value="P-loop containing nucleotide triphosphate hydrolases"/>
    <property type="match status" value="1"/>
</dbReference>
<reference evidence="1 2" key="1">
    <citation type="submission" date="2017-11" db="EMBL/GenBank/DDBJ databases">
        <title>Sphingomonas oleivorans sp. nov., isolated from oil-contaminated soil.</title>
        <authorList>
            <person name="Wang L."/>
            <person name="Chen L."/>
        </authorList>
    </citation>
    <scope>NUCLEOTIDE SEQUENCE [LARGE SCALE GENOMIC DNA]</scope>
    <source>
        <strain evidence="1 2">K101</strain>
    </source>
</reference>
<dbReference type="SUPFAM" id="SSF52540">
    <property type="entry name" value="P-loop containing nucleoside triphosphate hydrolases"/>
    <property type="match status" value="1"/>
</dbReference>
<dbReference type="EMBL" id="PHHF01000071">
    <property type="protein sequence ID" value="PTD17652.1"/>
    <property type="molecule type" value="Genomic_DNA"/>
</dbReference>
<comment type="caution">
    <text evidence="1">The sequence shown here is derived from an EMBL/GenBank/DDBJ whole genome shotgun (WGS) entry which is preliminary data.</text>
</comment>
<organism evidence="1 2">
    <name type="scientific">Edaphosphingomonas fennica</name>
    <dbReference type="NCBI Taxonomy" id="114404"/>
    <lineage>
        <taxon>Bacteria</taxon>
        <taxon>Pseudomonadati</taxon>
        <taxon>Pseudomonadota</taxon>
        <taxon>Alphaproteobacteria</taxon>
        <taxon>Sphingomonadales</taxon>
        <taxon>Rhizorhabdaceae</taxon>
        <taxon>Edaphosphingomonas</taxon>
    </lineage>
</organism>
<evidence type="ECO:0000313" key="2">
    <source>
        <dbReference type="Proteomes" id="UP000241206"/>
    </source>
</evidence>
<dbReference type="InterPro" id="IPR027417">
    <property type="entry name" value="P-loop_NTPase"/>
</dbReference>
<dbReference type="Proteomes" id="UP000241206">
    <property type="component" value="Unassembled WGS sequence"/>
</dbReference>
<name>A0A2T4HPC8_9SPHN</name>
<dbReference type="AlphaFoldDB" id="A0A2T4HPC8"/>
<dbReference type="RefSeq" id="WP_107395615.1">
    <property type="nucleotide sequence ID" value="NZ_PHHF01000071.1"/>
</dbReference>
<dbReference type="PIRSF" id="PIRSF034285">
    <property type="entry name" value="UCP034285"/>
    <property type="match status" value="1"/>
</dbReference>
<protein>
    <recommendedName>
        <fullName evidence="3">Protein ImuA</fullName>
    </recommendedName>
</protein>
<evidence type="ECO:0000313" key="1">
    <source>
        <dbReference type="EMBL" id="PTD17652.1"/>
    </source>
</evidence>
<sequence length="279" mass="28634">MHESHPSLAALRGRIAMLAGAAPAEAGRIVTGHGGIDGALGGGLARGRLHEIFAADAGEAGSAAGFAAMLALRARAAEMADGDADVDAHPGEGLLWLRCDEAERRGGGLYAPGLADLGGAADGLLLAVAPDPVALLRGAGDAARCPGLAVVVVECWGDPRVLDLTATRRLTLAAEDSGVSVLLLRIDARASPSAADTRWRVRAAPSRALAANAPGQAAFEVELLRQRSGIADLRWRVEWDRERIVFREAIREPALPGAVVPLPSRGSAAGGATADRRIA</sequence>
<proteinExistence type="predicted"/>
<accession>A0A2T4HPC8</accession>
<evidence type="ECO:0008006" key="3">
    <source>
        <dbReference type="Google" id="ProtNLM"/>
    </source>
</evidence>
<dbReference type="InterPro" id="IPR017026">
    <property type="entry name" value="ImuA"/>
</dbReference>
<gene>
    <name evidence="1" type="ORF">CV103_16805</name>
</gene>